<proteinExistence type="predicted"/>
<dbReference type="RefSeq" id="WP_009755613.1">
    <property type="nucleotide sequence ID" value="NZ_AMSI01000001.1"/>
</dbReference>
<dbReference type="Gene3D" id="3.40.50.1980">
    <property type="entry name" value="Nitrogenase molybdenum iron protein domain"/>
    <property type="match status" value="2"/>
</dbReference>
<gene>
    <name evidence="2" type="ORF">NA8A_01450</name>
</gene>
<name>K2PB39_9HYPH</name>
<dbReference type="AlphaFoldDB" id="K2PB39"/>
<reference evidence="2 3" key="1">
    <citation type="journal article" date="2012" name="J. Bacteriol.">
        <title>Genome Sequence of Nitratireductor indicus Type Strain C115.</title>
        <authorList>
            <person name="Lai Q."/>
            <person name="Li G."/>
            <person name="Yu Z."/>
            <person name="Shao Z."/>
        </authorList>
    </citation>
    <scope>NUCLEOTIDE SEQUENCE [LARGE SCALE GENOMIC DNA]</scope>
    <source>
        <strain evidence="2 3">C115</strain>
    </source>
</reference>
<dbReference type="InterPro" id="IPR050902">
    <property type="entry name" value="ABC_Transporter_SBP"/>
</dbReference>
<organism evidence="2 3">
    <name type="scientific">Nitratireductor indicus C115</name>
    <dbReference type="NCBI Taxonomy" id="1231190"/>
    <lineage>
        <taxon>Bacteria</taxon>
        <taxon>Pseudomonadati</taxon>
        <taxon>Pseudomonadota</taxon>
        <taxon>Alphaproteobacteria</taxon>
        <taxon>Hyphomicrobiales</taxon>
        <taxon>Phyllobacteriaceae</taxon>
        <taxon>Nitratireductor</taxon>
    </lineage>
</organism>
<evidence type="ECO:0000313" key="3">
    <source>
        <dbReference type="Proteomes" id="UP000007374"/>
    </source>
</evidence>
<accession>K2PB39</accession>
<dbReference type="InterPro" id="IPR002491">
    <property type="entry name" value="ABC_transptr_periplasmic_BD"/>
</dbReference>
<dbReference type="PANTHER" id="PTHR30535:SF4">
    <property type="entry name" value="HEMIN-BINDING PERIPLASMIC PROTEIN HMUT"/>
    <property type="match status" value="1"/>
</dbReference>
<dbReference type="eggNOG" id="COG4558">
    <property type="taxonomic scope" value="Bacteria"/>
</dbReference>
<comment type="caution">
    <text evidence="2">The sequence shown here is derived from an EMBL/GenBank/DDBJ whole genome shotgun (WGS) entry which is preliminary data.</text>
</comment>
<dbReference type="Pfam" id="PF01497">
    <property type="entry name" value="Peripla_BP_2"/>
    <property type="match status" value="1"/>
</dbReference>
<dbReference type="OrthoDB" id="9797736at2"/>
<dbReference type="PATRIC" id="fig|1231190.3.peg.308"/>
<keyword evidence="3" id="KW-1185">Reference proteome</keyword>
<dbReference type="PROSITE" id="PS50983">
    <property type="entry name" value="FE_B12_PBP"/>
    <property type="match status" value="1"/>
</dbReference>
<dbReference type="EMBL" id="AMSI01000001">
    <property type="protein sequence ID" value="EKF44366.1"/>
    <property type="molecule type" value="Genomic_DNA"/>
</dbReference>
<dbReference type="PANTHER" id="PTHR30535">
    <property type="entry name" value="VITAMIN B12-BINDING PROTEIN"/>
    <property type="match status" value="1"/>
</dbReference>
<dbReference type="STRING" id="721133.SAMN05216176_102295"/>
<evidence type="ECO:0000259" key="1">
    <source>
        <dbReference type="PROSITE" id="PS50983"/>
    </source>
</evidence>
<dbReference type="Proteomes" id="UP000007374">
    <property type="component" value="Unassembled WGS sequence"/>
</dbReference>
<feature type="domain" description="Fe/B12 periplasmic-binding" evidence="1">
    <location>
        <begin position="57"/>
        <end position="311"/>
    </location>
</feature>
<dbReference type="SUPFAM" id="SSF53807">
    <property type="entry name" value="Helical backbone' metal receptor"/>
    <property type="match status" value="1"/>
</dbReference>
<protein>
    <submittedName>
        <fullName evidence="2">Periplasmic binding protein</fullName>
    </submittedName>
</protein>
<sequence length="314" mass="33139">MTRLQPPNTRLSGLRSIGFLVLAATLFVTMTARMPAMAQTTVTDALGRQVAVPETMRVLSLGPDVTEIVYALGAGGRLVGVDRSSRYPEEANGLPNVGYRRALSAEGLLSLKPELILAAEDIGPPEVVDVLKAFSVPVVFIPEDNSMNGVARKIALIAETLNREEEGRKLADEIARDFEAVSALVERVPAAARKKVIFFHGIARLTAAGGGTAADAIIRQSGGINPFGHFDGYKAASEEALLAMEPQAILMMADGRGGPAAEDVFAVAALSTSPAARDRALIVLDGPYMLGFGPRTADAIRALALALYPDYLAD</sequence>
<evidence type="ECO:0000313" key="2">
    <source>
        <dbReference type="EMBL" id="EKF44366.1"/>
    </source>
</evidence>